<gene>
    <name evidence="10" type="ORF">LE_TR22308_c2_g1_i1_g.71279</name>
</gene>
<dbReference type="PROSITE" id="PS51751">
    <property type="entry name" value="EXPERA"/>
    <property type="match status" value="1"/>
</dbReference>
<dbReference type="Pfam" id="PF05241">
    <property type="entry name" value="EBP"/>
    <property type="match status" value="1"/>
</dbReference>
<evidence type="ECO:0000256" key="5">
    <source>
        <dbReference type="ARBA" id="ARBA00022989"/>
    </source>
</evidence>
<evidence type="ECO:0000256" key="3">
    <source>
        <dbReference type="ARBA" id="ARBA00022692"/>
    </source>
</evidence>
<feature type="transmembrane region" description="Helical" evidence="7">
    <location>
        <begin position="128"/>
        <end position="145"/>
    </location>
</feature>
<dbReference type="PIRSF" id="PIRSF031032">
    <property type="entry name" value="TMP_97_prd"/>
    <property type="match status" value="1"/>
</dbReference>
<evidence type="ECO:0000259" key="9">
    <source>
        <dbReference type="PROSITE" id="PS51751"/>
    </source>
</evidence>
<proteinExistence type="inferred from homology"/>
<feature type="transmembrane region" description="Helical" evidence="7">
    <location>
        <begin position="7"/>
        <end position="26"/>
    </location>
</feature>
<dbReference type="GO" id="GO:0005789">
    <property type="term" value="C:endoplasmic reticulum membrane"/>
    <property type="evidence" value="ECO:0007669"/>
    <property type="project" value="UniProtKB-SubCell"/>
</dbReference>
<dbReference type="AlphaFoldDB" id="A0A1J3HZV0"/>
<evidence type="ECO:0000256" key="7">
    <source>
        <dbReference type="PIRNR" id="PIRNR031032"/>
    </source>
</evidence>
<dbReference type="InterPro" id="IPR016964">
    <property type="entry name" value="Sigma2_recept"/>
</dbReference>
<feature type="region of interest" description="Disordered" evidence="8">
    <location>
        <begin position="148"/>
        <end position="169"/>
    </location>
</feature>
<keyword evidence="6 7" id="KW-0472">Membrane</keyword>
<feature type="transmembrane region" description="Helical" evidence="7">
    <location>
        <begin position="97"/>
        <end position="116"/>
    </location>
</feature>
<accession>A0A1J3HZV0</accession>
<evidence type="ECO:0000256" key="2">
    <source>
        <dbReference type="ARBA" id="ARBA00009096"/>
    </source>
</evidence>
<dbReference type="EMBL" id="GEVL01004653">
    <property type="protein sequence ID" value="JAU72688.1"/>
    <property type="molecule type" value="Transcribed_RNA"/>
</dbReference>
<comment type="subcellular location">
    <subcellularLocation>
        <location evidence="1">Endoplasmic reticulum membrane</location>
        <topology evidence="1">Multi-pass membrane protein</topology>
    </subcellularLocation>
</comment>
<name>A0A1J3HZV0_NOCCA</name>
<dbReference type="InterPro" id="IPR033118">
    <property type="entry name" value="EXPERA"/>
</dbReference>
<reference evidence="10" key="1">
    <citation type="submission" date="2016-07" db="EMBL/GenBank/DDBJ databases">
        <title>De novo transcriptome assembly of four accessions of the metal hyperaccumulator plant Noccaea caerulescens.</title>
        <authorList>
            <person name="Blande D."/>
            <person name="Halimaa P."/>
            <person name="Tervahauta A.I."/>
            <person name="Aarts M.G."/>
            <person name="Karenlampi S.O."/>
        </authorList>
    </citation>
    <scope>NUCLEOTIDE SEQUENCE</scope>
</reference>
<feature type="domain" description="EXPERA" evidence="9">
    <location>
        <begin position="8"/>
        <end position="140"/>
    </location>
</feature>
<protein>
    <submittedName>
        <fullName evidence="10">Transmembrane protein 97</fullName>
    </submittedName>
</protein>
<sequence length="169" mass="18271">MGALGKLIDVILFLYFALMAVIAPLIDGQTSLPKGIFPAFLTDLKSSYIADFGDYLLLEKPHFLVGLVWHELVFLWPLSIANVYAILAGKSWFGTTCLLYGASLVTSMAAILGEMIGSGKASERLLTMYVPFMGVGILALLRGLVSHSTKSSGSVGKKRSTIMPRRKLA</sequence>
<dbReference type="PANTHER" id="PTHR31204:SF1">
    <property type="entry name" value="SIGMA INTRACELLULAR RECEPTOR 2"/>
    <property type="match status" value="1"/>
</dbReference>
<evidence type="ECO:0000256" key="1">
    <source>
        <dbReference type="ARBA" id="ARBA00004477"/>
    </source>
</evidence>
<organism evidence="10">
    <name type="scientific">Noccaea caerulescens</name>
    <name type="common">Alpine penny-cress</name>
    <name type="synonym">Thlaspi caerulescens</name>
    <dbReference type="NCBI Taxonomy" id="107243"/>
    <lineage>
        <taxon>Eukaryota</taxon>
        <taxon>Viridiplantae</taxon>
        <taxon>Streptophyta</taxon>
        <taxon>Embryophyta</taxon>
        <taxon>Tracheophyta</taxon>
        <taxon>Spermatophyta</taxon>
        <taxon>Magnoliopsida</taxon>
        <taxon>eudicotyledons</taxon>
        <taxon>Gunneridae</taxon>
        <taxon>Pentapetalae</taxon>
        <taxon>rosids</taxon>
        <taxon>malvids</taxon>
        <taxon>Brassicales</taxon>
        <taxon>Brassicaceae</taxon>
        <taxon>Coluteocarpeae</taxon>
        <taxon>Noccaea</taxon>
    </lineage>
</organism>
<dbReference type="InterPro" id="IPR051987">
    <property type="entry name" value="Sigma-2_receptor-like"/>
</dbReference>
<comment type="similarity">
    <text evidence="2">Belongs to the TMEM97/sigma-2 receptor family.</text>
</comment>
<evidence type="ECO:0000256" key="6">
    <source>
        <dbReference type="ARBA" id="ARBA00023136"/>
    </source>
</evidence>
<feature type="compositionally biased region" description="Basic residues" evidence="8">
    <location>
        <begin position="156"/>
        <end position="169"/>
    </location>
</feature>
<evidence type="ECO:0000256" key="8">
    <source>
        <dbReference type="SAM" id="MobiDB-lite"/>
    </source>
</evidence>
<keyword evidence="3 7" id="KW-0812">Transmembrane</keyword>
<evidence type="ECO:0000256" key="4">
    <source>
        <dbReference type="ARBA" id="ARBA00022824"/>
    </source>
</evidence>
<dbReference type="PANTHER" id="PTHR31204">
    <property type="entry name" value="SIGMA INTRACELLULAR RECEPTOR 2"/>
    <property type="match status" value="1"/>
</dbReference>
<keyword evidence="4" id="KW-0256">Endoplasmic reticulum</keyword>
<evidence type="ECO:0000313" key="10">
    <source>
        <dbReference type="EMBL" id="JAU72688.1"/>
    </source>
</evidence>
<keyword evidence="5 7" id="KW-1133">Transmembrane helix</keyword>
<feature type="transmembrane region" description="Helical" evidence="7">
    <location>
        <begin position="63"/>
        <end position="85"/>
    </location>
</feature>